<organism evidence="9 10">
    <name type="scientific">Vitis vinifera</name>
    <name type="common">Grape</name>
    <dbReference type="NCBI Taxonomy" id="29760"/>
    <lineage>
        <taxon>Eukaryota</taxon>
        <taxon>Viridiplantae</taxon>
        <taxon>Streptophyta</taxon>
        <taxon>Embryophyta</taxon>
        <taxon>Tracheophyta</taxon>
        <taxon>Spermatophyta</taxon>
        <taxon>Magnoliopsida</taxon>
        <taxon>eudicotyledons</taxon>
        <taxon>Gunneridae</taxon>
        <taxon>Pentapetalae</taxon>
        <taxon>rosids</taxon>
        <taxon>Vitales</taxon>
        <taxon>Vitaceae</taxon>
        <taxon>Viteae</taxon>
        <taxon>Vitis</taxon>
    </lineage>
</organism>
<gene>
    <name evidence="9" type="primary">RE1_2792</name>
    <name evidence="9" type="ORF">CK203_008233</name>
</gene>
<evidence type="ECO:0000313" key="9">
    <source>
        <dbReference type="EMBL" id="RVX22761.1"/>
    </source>
</evidence>
<dbReference type="InterPro" id="IPR045700">
    <property type="entry name" value="Rab3GAP1"/>
</dbReference>
<dbReference type="SUPFAM" id="SSF56672">
    <property type="entry name" value="DNA/RNA polymerases"/>
    <property type="match status" value="1"/>
</dbReference>
<evidence type="ECO:0000256" key="4">
    <source>
        <dbReference type="ARBA" id="ARBA00022468"/>
    </source>
</evidence>
<feature type="domain" description="Rab3GAP catalytic subunit conserved" evidence="8">
    <location>
        <begin position="666"/>
        <end position="764"/>
    </location>
</feature>
<comment type="similarity">
    <text evidence="2">Belongs to the Rab3-GAP catalytic subunit family.</text>
</comment>
<feature type="region of interest" description="Disordered" evidence="6">
    <location>
        <begin position="1"/>
        <end position="37"/>
    </location>
</feature>
<comment type="caution">
    <text evidence="9">The sequence shown here is derived from an EMBL/GenBank/DDBJ whole genome shotgun (WGS) entry which is preliminary data.</text>
</comment>
<dbReference type="GO" id="GO:0005737">
    <property type="term" value="C:cytoplasm"/>
    <property type="evidence" value="ECO:0007669"/>
    <property type="project" value="UniProtKB-SubCell"/>
</dbReference>
<protein>
    <recommendedName>
        <fullName evidence="3">Rab3 GTPase-activating protein catalytic subunit</fullName>
    </recommendedName>
</protein>
<dbReference type="CDD" id="cd09272">
    <property type="entry name" value="RNase_HI_RT_Ty1"/>
    <property type="match status" value="1"/>
</dbReference>
<evidence type="ECO:0000259" key="7">
    <source>
        <dbReference type="Pfam" id="PF07727"/>
    </source>
</evidence>
<dbReference type="AlphaFoldDB" id="A0A438KNI3"/>
<comment type="subcellular location">
    <subcellularLocation>
        <location evidence="1">Cytoplasm</location>
    </subcellularLocation>
</comment>
<accession>A0A438KNI3</accession>
<name>A0A438KNI3_VITVI</name>
<sequence length="953" mass="107480">MKKNRNNLEPVVYSRKKVPGRSKDQPIIPGHGQPKALSNGSLNVSGNPPFIPTHIHASSSSVIDLSLPSHFGPSPEISAPEPGLELTPIVPAQDVDLDLPIALRKGTRACTKHPIAKYISYSNLSDNYRAFTTNISKLVVPRNIQEALDEPSWKLAVFEEMNALKKNGTWEEEVFMSPPPGFEESFGVGKVCKLKKSLYGLKQSPRAWFERFGKVIKHYGYTQVKLITQCSTNIQMKKLKGKLVEEFEIKNMGALKYFLGMEFARSKEGIFVNQRKYVLDLLDETGMLGCKPAETLKEPNVKLQPTKAKNVKDRDRYQRLVGRLIYLSHTRPDIAFSVSMVSQFMHAPGPEHFEAVYRILRYLKGTPDWAGSIVDRRSTSGYCSFVGGNLVTWRSKKQNVVARSSVEAEFRAVTHAISVAHNPVLHDCTKHVEVDKHFIKEKIDNGLVCMTYIPTEEQVADVFTKGLHKRQFDFLVGKLAMKDIFKPARGGVKLIYAICVIVTLENDPYTSHAFNCSYFPCSYSSPLTANGLSNSGATVSRFSTEPEDAVVCADQKPSDGIRRGSAGVVGNMMLLNSHQNLHAPFTQDAPLMTEDMHEERLQAVEAFGDSFDECAKELTDLVTKSSWRLDLLVHLASRVVSKASLLNWRKISYLQFGIDDFENKLDMSAFKAANPDSVFEDFIRWHSPGDWVDDDIKESGVSRSHAAEGSKDDWPPRGRLSERMSEHGNSWRKLWKDAPALPASEQKPLLDPNREGEKVLHYLETLRPHQLLEQMVCTAFRASADTLNHTNFGGLKQMTTKIGQLYLTMASTLKPLQSNHLFGDSEIIEDVRRLCVVFEHVEKLLTLAASLYRKFLQAPRLREAIFSDYYNFYLPKMGTGSVGGDVHKNGLNTTKMKFLFWKFQKLIWSFDSKQQVRFHERQVLANMFTPPTANQSWRKVLSMGNLLTAMNQS</sequence>
<evidence type="ECO:0000256" key="6">
    <source>
        <dbReference type="SAM" id="MobiDB-lite"/>
    </source>
</evidence>
<dbReference type="GO" id="GO:0005096">
    <property type="term" value="F:GTPase activator activity"/>
    <property type="evidence" value="ECO:0007669"/>
    <property type="project" value="UniProtKB-KW"/>
</dbReference>
<proteinExistence type="inferred from homology"/>
<dbReference type="InterPro" id="IPR043502">
    <property type="entry name" value="DNA/RNA_pol_sf"/>
</dbReference>
<dbReference type="Pfam" id="PF07727">
    <property type="entry name" value="RVT_2"/>
    <property type="match status" value="1"/>
</dbReference>
<dbReference type="Pfam" id="PF13890">
    <property type="entry name" value="Rab3-GTPase_cat"/>
    <property type="match status" value="2"/>
</dbReference>
<evidence type="ECO:0000256" key="2">
    <source>
        <dbReference type="ARBA" id="ARBA00008856"/>
    </source>
</evidence>
<evidence type="ECO:0000256" key="3">
    <source>
        <dbReference type="ARBA" id="ARBA00015817"/>
    </source>
</evidence>
<evidence type="ECO:0000256" key="1">
    <source>
        <dbReference type="ARBA" id="ARBA00004496"/>
    </source>
</evidence>
<evidence type="ECO:0000313" key="10">
    <source>
        <dbReference type="Proteomes" id="UP000288805"/>
    </source>
</evidence>
<evidence type="ECO:0000259" key="8">
    <source>
        <dbReference type="Pfam" id="PF13890"/>
    </source>
</evidence>
<feature type="domain" description="Rab3GAP catalytic subunit conserved" evidence="8">
    <location>
        <begin position="561"/>
        <end position="612"/>
    </location>
</feature>
<dbReference type="InterPro" id="IPR026147">
    <property type="entry name" value="Rab3GAP1_conserved"/>
</dbReference>
<dbReference type="EMBL" id="QGNW01000002">
    <property type="protein sequence ID" value="RVX22761.1"/>
    <property type="molecule type" value="Genomic_DNA"/>
</dbReference>
<dbReference type="InterPro" id="IPR013103">
    <property type="entry name" value="RVT_2"/>
</dbReference>
<feature type="region of interest" description="Disordered" evidence="6">
    <location>
        <begin position="701"/>
        <end position="723"/>
    </location>
</feature>
<keyword evidence="4" id="KW-0343">GTPase activation</keyword>
<reference evidence="9 10" key="1">
    <citation type="journal article" date="2018" name="PLoS Genet.">
        <title>Population sequencing reveals clonal diversity and ancestral inbreeding in the grapevine cultivar Chardonnay.</title>
        <authorList>
            <person name="Roach M.J."/>
            <person name="Johnson D.L."/>
            <person name="Bohlmann J."/>
            <person name="van Vuuren H.J."/>
            <person name="Jones S.J."/>
            <person name="Pretorius I.S."/>
            <person name="Schmidt S.A."/>
            <person name="Borneman A.R."/>
        </authorList>
    </citation>
    <scope>NUCLEOTIDE SEQUENCE [LARGE SCALE GENOMIC DNA]</scope>
    <source>
        <strain evidence="10">cv. Chardonnay</strain>
        <tissue evidence="9">Leaf</tissue>
    </source>
</reference>
<keyword evidence="5" id="KW-0963">Cytoplasm</keyword>
<dbReference type="Proteomes" id="UP000288805">
    <property type="component" value="Unassembled WGS sequence"/>
</dbReference>
<dbReference type="PANTHER" id="PTHR21422">
    <property type="entry name" value="RAB3 GTPASE-ACTIVATING PROTEIN CATALYTIC SUBUNIT"/>
    <property type="match status" value="1"/>
</dbReference>
<dbReference type="PANTHER" id="PTHR21422:SF9">
    <property type="entry name" value="RAB3 GTPASE-ACTIVATING PROTEIN CATALYTIC SUBUNIT"/>
    <property type="match status" value="1"/>
</dbReference>
<feature type="domain" description="Reverse transcriptase Ty1/copia-type" evidence="7">
    <location>
        <begin position="167"/>
        <end position="227"/>
    </location>
</feature>
<evidence type="ECO:0000256" key="5">
    <source>
        <dbReference type="ARBA" id="ARBA00022490"/>
    </source>
</evidence>